<protein>
    <submittedName>
        <fullName evidence="1">Uncharacterized protein</fullName>
    </submittedName>
</protein>
<organism evidence="1 2">
    <name type="scientific">Bacteroides fragilis</name>
    <dbReference type="NCBI Taxonomy" id="817"/>
    <lineage>
        <taxon>Bacteria</taxon>
        <taxon>Pseudomonadati</taxon>
        <taxon>Bacteroidota</taxon>
        <taxon>Bacteroidia</taxon>
        <taxon>Bacteroidales</taxon>
        <taxon>Bacteroidaceae</taxon>
        <taxon>Bacteroides</taxon>
    </lineage>
</organism>
<dbReference type="AlphaFoldDB" id="A0A5M5PEW8"/>
<reference evidence="1 2" key="1">
    <citation type="journal article" date="2019" name="Nat. Med.">
        <title>A library of human gut bacterial isolates paired with longitudinal multiomics data enables mechanistic microbiome research.</title>
        <authorList>
            <person name="Poyet M."/>
            <person name="Groussin M."/>
            <person name="Gibbons S.M."/>
            <person name="Avila-Pacheco J."/>
            <person name="Jiang X."/>
            <person name="Kearney S.M."/>
            <person name="Perrotta A.R."/>
            <person name="Berdy B."/>
            <person name="Zhao S."/>
            <person name="Lieberman T.D."/>
            <person name="Swanson P.K."/>
            <person name="Smith M."/>
            <person name="Roesemann S."/>
            <person name="Alexander J.E."/>
            <person name="Rich S.A."/>
            <person name="Livny J."/>
            <person name="Vlamakis H."/>
            <person name="Clish C."/>
            <person name="Bullock K."/>
            <person name="Deik A."/>
            <person name="Scott J."/>
            <person name="Pierce K.A."/>
            <person name="Xavier R.J."/>
            <person name="Alm E.J."/>
        </authorList>
    </citation>
    <scope>NUCLEOTIDE SEQUENCE [LARGE SCALE GENOMIC DNA]</scope>
    <source>
        <strain evidence="1 2">BIOML-A106</strain>
    </source>
</reference>
<evidence type="ECO:0000313" key="2">
    <source>
        <dbReference type="Proteomes" id="UP000479773"/>
    </source>
</evidence>
<dbReference type="Proteomes" id="UP000479773">
    <property type="component" value="Unassembled WGS sequence"/>
</dbReference>
<accession>A0A5M5PEW8</accession>
<proteinExistence type="predicted"/>
<name>A0A5M5PEW8_BACFG</name>
<evidence type="ECO:0000313" key="1">
    <source>
        <dbReference type="EMBL" id="KAA4756256.1"/>
    </source>
</evidence>
<comment type="caution">
    <text evidence="1">The sequence shown here is derived from an EMBL/GenBank/DDBJ whole genome shotgun (WGS) entry which is preliminary data.</text>
</comment>
<sequence>MIQYVFFAYPFLLRRKLGINQMKSNKTDSVTKQCYVTYRVCLLSRCYSVHKLLALSQRSKIRINNFLYYRTW</sequence>
<dbReference type="EMBL" id="VWEQ01000001">
    <property type="protein sequence ID" value="KAA4756256.1"/>
    <property type="molecule type" value="Genomic_DNA"/>
</dbReference>
<gene>
    <name evidence="1" type="ORF">F3B44_00435</name>
</gene>